<dbReference type="InterPro" id="IPR050557">
    <property type="entry name" value="RTX_toxin/Mannuronan_C5-epim"/>
</dbReference>
<dbReference type="RefSeq" id="WP_157815121.1">
    <property type="nucleotide sequence ID" value="NZ_PHHE01000001.1"/>
</dbReference>
<dbReference type="PANTHER" id="PTHR38340">
    <property type="entry name" value="S-LAYER PROTEIN"/>
    <property type="match status" value="1"/>
</dbReference>
<dbReference type="PROSITE" id="PS00330">
    <property type="entry name" value="HEMOLYSIN_CALCIUM"/>
    <property type="match status" value="2"/>
</dbReference>
<keyword evidence="5" id="KW-1185">Reference proteome</keyword>
<evidence type="ECO:0000256" key="3">
    <source>
        <dbReference type="ARBA" id="ARBA00022837"/>
    </source>
</evidence>
<keyword evidence="3" id="KW-0106">Calcium</keyword>
<protein>
    <submittedName>
        <fullName evidence="4">Hemolysin type calcium-binding protein</fullName>
    </submittedName>
</protein>
<dbReference type="SUPFAM" id="SSF51120">
    <property type="entry name" value="beta-Roll"/>
    <property type="match status" value="4"/>
</dbReference>
<dbReference type="InterPro" id="IPR018511">
    <property type="entry name" value="Hemolysin-typ_Ca-bd_CS"/>
</dbReference>
<evidence type="ECO:0000313" key="4">
    <source>
        <dbReference type="EMBL" id="PKA67759.1"/>
    </source>
</evidence>
<dbReference type="EMBL" id="PHHE01000001">
    <property type="protein sequence ID" value="PKA67759.1"/>
    <property type="molecule type" value="Genomic_DNA"/>
</dbReference>
<organism evidence="4 5">
    <name type="scientific">Pseudomonas baetica</name>
    <dbReference type="NCBI Taxonomy" id="674054"/>
    <lineage>
        <taxon>Bacteria</taxon>
        <taxon>Pseudomonadati</taxon>
        <taxon>Pseudomonadota</taxon>
        <taxon>Gammaproteobacteria</taxon>
        <taxon>Pseudomonadales</taxon>
        <taxon>Pseudomonadaceae</taxon>
        <taxon>Pseudomonas</taxon>
    </lineage>
</organism>
<comment type="subcellular location">
    <subcellularLocation>
        <location evidence="1">Secreted</location>
    </subcellularLocation>
</comment>
<dbReference type="Gene3D" id="2.150.10.10">
    <property type="entry name" value="Serralysin-like metalloprotease, C-terminal"/>
    <property type="match status" value="3"/>
</dbReference>
<sequence length="510" mass="52224">MAVINGTGEADVLVGTDGDDQLYGLQGNDVLQGGAGNDWLWGGAGADQFVGGDGFDTVSYSDSLEGVRVEDFTNHDGLTIAYGDTFTSIEAIQGSGFDDVIYRHQGSMVIDGADGYDTVSYRYAFDSANVVIGGGASATGDTLLNVEKVIGSSGADHFTVNASGVTVAGGRGDDVYVINSTGVTIEDDDGFMGGTDHVYTSLSELRLSAFVENLTYTGSADFVGYGNDENNTIVSGAGNDVLYGGAGADNFEGGAGTDIVSYDDSTEGLSASLNWGVQSGIAFHDVYIDIEGLRGSQFNDVLEGNSDHNLLEGGAGDDRIHGGDGNDYIYGGLASGLDTAGQSDTLFGGAGDDVIVGARDGLFTWVSGGEGNDVLTGAGSHYTLFGDQGNDVLILNLAGQSNAGGAAYGGQGDDTYVVNTTGLVTIQDEGLDINDTLILNTIANASQLNVTRIGDDAYLHNANDGSVGVPDNGVKLAGWYAGFNTIEHIQTADGQAFELPGSGDAFALFG</sequence>
<dbReference type="PANTHER" id="PTHR38340:SF1">
    <property type="entry name" value="S-LAYER PROTEIN"/>
    <property type="match status" value="1"/>
</dbReference>
<proteinExistence type="predicted"/>
<comment type="caution">
    <text evidence="4">The sequence shown here is derived from an EMBL/GenBank/DDBJ whole genome shotgun (WGS) entry which is preliminary data.</text>
</comment>
<dbReference type="InterPro" id="IPR001343">
    <property type="entry name" value="Hemolysn_Ca-bd"/>
</dbReference>
<accession>A0ABX4PWT7</accession>
<dbReference type="Pfam" id="PF00353">
    <property type="entry name" value="HemolysinCabind"/>
    <property type="match status" value="6"/>
</dbReference>
<gene>
    <name evidence="4" type="ORF">ATI02_0467</name>
</gene>
<reference evidence="4 5" key="1">
    <citation type="submission" date="2017-11" db="EMBL/GenBank/DDBJ databases">
        <title>Genome sequencing of a diverse group of Pseudomonas species.</title>
        <authorList>
            <person name="Loper J."/>
        </authorList>
    </citation>
    <scope>NUCLEOTIDE SEQUENCE [LARGE SCALE GENOMIC DNA]</scope>
    <source>
        <strain evidence="4 5">LMG 25716</strain>
    </source>
</reference>
<evidence type="ECO:0000256" key="1">
    <source>
        <dbReference type="ARBA" id="ARBA00004613"/>
    </source>
</evidence>
<keyword evidence="2" id="KW-0964">Secreted</keyword>
<dbReference type="Proteomes" id="UP000232455">
    <property type="component" value="Unassembled WGS sequence"/>
</dbReference>
<name>A0ABX4PWT7_9PSED</name>
<evidence type="ECO:0000256" key="2">
    <source>
        <dbReference type="ARBA" id="ARBA00022525"/>
    </source>
</evidence>
<dbReference type="InterPro" id="IPR011049">
    <property type="entry name" value="Serralysin-like_metalloprot_C"/>
</dbReference>
<evidence type="ECO:0000313" key="5">
    <source>
        <dbReference type="Proteomes" id="UP000232455"/>
    </source>
</evidence>
<dbReference type="PRINTS" id="PR00313">
    <property type="entry name" value="CABNDNGRPT"/>
</dbReference>